<dbReference type="Pfam" id="PF00929">
    <property type="entry name" value="RNase_T"/>
    <property type="match status" value="1"/>
</dbReference>
<dbReference type="GO" id="GO:0006308">
    <property type="term" value="P:DNA catabolic process"/>
    <property type="evidence" value="ECO:0007669"/>
    <property type="project" value="TreeGrafter"/>
</dbReference>
<evidence type="ECO:0000256" key="1">
    <source>
        <dbReference type="ARBA" id="ARBA00001946"/>
    </source>
</evidence>
<keyword evidence="10" id="KW-1185">Reference proteome</keyword>
<dbReference type="InterPro" id="IPR040393">
    <property type="entry name" value="TREX1/2"/>
</dbReference>
<comment type="cofactor">
    <cofactor evidence="1">
        <name>Mg(2+)</name>
        <dbReference type="ChEBI" id="CHEBI:18420"/>
    </cofactor>
</comment>
<dbReference type="InterPro" id="IPR013520">
    <property type="entry name" value="Ribonucl_H"/>
</dbReference>
<keyword evidence="2" id="KW-0540">Nuclease</keyword>
<evidence type="ECO:0000256" key="7">
    <source>
        <dbReference type="ARBA" id="ARBA00025769"/>
    </source>
</evidence>
<name>A0A7T7MA92_9ACTO</name>
<feature type="domain" description="Exonuclease" evidence="8">
    <location>
        <begin position="18"/>
        <end position="204"/>
    </location>
</feature>
<evidence type="ECO:0000256" key="3">
    <source>
        <dbReference type="ARBA" id="ARBA00022723"/>
    </source>
</evidence>
<evidence type="ECO:0000259" key="8">
    <source>
        <dbReference type="SMART" id="SM00479"/>
    </source>
</evidence>
<comment type="similarity">
    <text evidence="7">Belongs to the exonuclease superfamily. TREX family.</text>
</comment>
<dbReference type="InterPro" id="IPR036397">
    <property type="entry name" value="RNaseH_sf"/>
</dbReference>
<proteinExistence type="inferred from homology"/>
<dbReference type="GO" id="GO:0046872">
    <property type="term" value="F:metal ion binding"/>
    <property type="evidence" value="ECO:0007669"/>
    <property type="project" value="UniProtKB-KW"/>
</dbReference>
<dbReference type="InterPro" id="IPR012337">
    <property type="entry name" value="RNaseH-like_sf"/>
</dbReference>
<dbReference type="AlphaFoldDB" id="A0A7T7MA92"/>
<keyword evidence="3" id="KW-0479">Metal-binding</keyword>
<dbReference type="EMBL" id="CP066802">
    <property type="protein sequence ID" value="QQM67809.1"/>
    <property type="molecule type" value="Genomic_DNA"/>
</dbReference>
<dbReference type="GO" id="GO:0003676">
    <property type="term" value="F:nucleic acid binding"/>
    <property type="evidence" value="ECO:0007669"/>
    <property type="project" value="InterPro"/>
</dbReference>
<dbReference type="SUPFAM" id="SSF53098">
    <property type="entry name" value="Ribonuclease H-like"/>
    <property type="match status" value="1"/>
</dbReference>
<dbReference type="NCBIfam" id="NF005927">
    <property type="entry name" value="PRK07942.1"/>
    <property type="match status" value="1"/>
</dbReference>
<dbReference type="PANTHER" id="PTHR13058">
    <property type="entry name" value="THREE PRIME REPAIR EXONUCLEASE 1, 2"/>
    <property type="match status" value="1"/>
</dbReference>
<evidence type="ECO:0000313" key="10">
    <source>
        <dbReference type="Proteomes" id="UP000595895"/>
    </source>
</evidence>
<reference evidence="9 10" key="1">
    <citation type="submission" date="2020-12" db="EMBL/GenBank/DDBJ databases">
        <authorList>
            <person name="Zhou J."/>
        </authorList>
    </citation>
    <scope>NUCLEOTIDE SEQUENCE [LARGE SCALE GENOMIC DNA]</scope>
    <source>
        <strain evidence="9 10">CCUG 61299</strain>
    </source>
</reference>
<evidence type="ECO:0000256" key="4">
    <source>
        <dbReference type="ARBA" id="ARBA00022801"/>
    </source>
</evidence>
<evidence type="ECO:0000256" key="2">
    <source>
        <dbReference type="ARBA" id="ARBA00022722"/>
    </source>
</evidence>
<keyword evidence="4" id="KW-0378">Hydrolase</keyword>
<dbReference type="GO" id="GO:0008296">
    <property type="term" value="F:3'-5'-DNA exonuclease activity"/>
    <property type="evidence" value="ECO:0007669"/>
    <property type="project" value="TreeGrafter"/>
</dbReference>
<organism evidence="9 10">
    <name type="scientific">Actinomyces weissii</name>
    <dbReference type="NCBI Taxonomy" id="675090"/>
    <lineage>
        <taxon>Bacteria</taxon>
        <taxon>Bacillati</taxon>
        <taxon>Actinomycetota</taxon>
        <taxon>Actinomycetes</taxon>
        <taxon>Actinomycetales</taxon>
        <taxon>Actinomycetaceae</taxon>
        <taxon>Actinomyces</taxon>
    </lineage>
</organism>
<keyword evidence="5" id="KW-0269">Exonuclease</keyword>
<dbReference type="PANTHER" id="PTHR13058:SF19">
    <property type="entry name" value="LD40940P"/>
    <property type="match status" value="1"/>
</dbReference>
<sequence length="251" mass="27418">MSTDAPQTPTFPEWLEGPLLGFDTETTGVSPTSDRLVTVALVERGPLQDGGSRAQRTTTWLADPGVEIPPAATAIHGVTTERARTEGRPVAEVLQEVAERLCQAMAAGTPVVAFNAAFDLTLLESELARHGLPTLRARLGRELGPVVDPLVLDRAVDRWRKGKRTLGDLSAVYGVQVLDDLHTAEVDVEVTLDVLEAMAARHAALSRVRAEELVSWQARAHRTWAESFNRWLESKGRTPDVQLEWPLPANL</sequence>
<keyword evidence="6" id="KW-0460">Magnesium</keyword>
<dbReference type="Proteomes" id="UP000595895">
    <property type="component" value="Chromosome"/>
</dbReference>
<dbReference type="GO" id="GO:0005737">
    <property type="term" value="C:cytoplasm"/>
    <property type="evidence" value="ECO:0007669"/>
    <property type="project" value="TreeGrafter"/>
</dbReference>
<accession>A0A7T7MA92</accession>
<dbReference type="CDD" id="cd06127">
    <property type="entry name" value="DEDDh"/>
    <property type="match status" value="1"/>
</dbReference>
<dbReference type="KEGG" id="awe:JG540_02700"/>
<evidence type="ECO:0000256" key="6">
    <source>
        <dbReference type="ARBA" id="ARBA00022842"/>
    </source>
</evidence>
<protein>
    <submittedName>
        <fullName evidence="9">DNA polymerase III subunit epsilon</fullName>
    </submittedName>
</protein>
<evidence type="ECO:0000256" key="5">
    <source>
        <dbReference type="ARBA" id="ARBA00022839"/>
    </source>
</evidence>
<dbReference type="Gene3D" id="3.30.420.10">
    <property type="entry name" value="Ribonuclease H-like superfamily/Ribonuclease H"/>
    <property type="match status" value="1"/>
</dbReference>
<dbReference type="SMART" id="SM00479">
    <property type="entry name" value="EXOIII"/>
    <property type="match status" value="1"/>
</dbReference>
<gene>
    <name evidence="9" type="ORF">JG540_02700</name>
</gene>
<dbReference type="RefSeq" id="WP_200276886.1">
    <property type="nucleotide sequence ID" value="NZ_CP066802.1"/>
</dbReference>
<evidence type="ECO:0000313" key="9">
    <source>
        <dbReference type="EMBL" id="QQM67809.1"/>
    </source>
</evidence>